<evidence type="ECO:0000313" key="1">
    <source>
        <dbReference type="EMBL" id="OZI74841.1"/>
    </source>
</evidence>
<dbReference type="InterPro" id="IPR010247">
    <property type="entry name" value="HutG_amidohyd"/>
</dbReference>
<dbReference type="OrthoDB" id="8716700at2"/>
<name>A0A261VM59_9BORD</name>
<reference evidence="2" key="1">
    <citation type="submission" date="2017-05" db="EMBL/GenBank/DDBJ databases">
        <title>Complete and WGS of Bordetella genogroups.</title>
        <authorList>
            <person name="Spilker T."/>
            <person name="Lipuma J."/>
        </authorList>
    </citation>
    <scope>NUCLEOTIDE SEQUENCE [LARGE SCALE GENOMIC DNA]</scope>
    <source>
        <strain evidence="2">AU6712</strain>
    </source>
</reference>
<accession>A0A261VM59</accession>
<dbReference type="InterPro" id="IPR007709">
    <property type="entry name" value="N-FG_amidohydro"/>
</dbReference>
<gene>
    <name evidence="1" type="ORF">CAL22_10425</name>
</gene>
<organism evidence="1 2">
    <name type="scientific">Bordetella genomosp. 12</name>
    <dbReference type="NCBI Taxonomy" id="463035"/>
    <lineage>
        <taxon>Bacteria</taxon>
        <taxon>Pseudomonadati</taxon>
        <taxon>Pseudomonadota</taxon>
        <taxon>Betaproteobacteria</taxon>
        <taxon>Burkholderiales</taxon>
        <taxon>Alcaligenaceae</taxon>
        <taxon>Bordetella</taxon>
    </lineage>
</organism>
<dbReference type="RefSeq" id="WP_094812851.1">
    <property type="nucleotide sequence ID" value="NZ_NEVU01000002.1"/>
</dbReference>
<proteinExistence type="predicted"/>
<dbReference type="Proteomes" id="UP000216429">
    <property type="component" value="Unassembled WGS sequence"/>
</dbReference>
<evidence type="ECO:0000313" key="2">
    <source>
        <dbReference type="Proteomes" id="UP000216429"/>
    </source>
</evidence>
<dbReference type="SUPFAM" id="SSF53187">
    <property type="entry name" value="Zn-dependent exopeptidases"/>
    <property type="match status" value="1"/>
</dbReference>
<dbReference type="AlphaFoldDB" id="A0A261VM59"/>
<protein>
    <submittedName>
        <fullName evidence="1">N-formylglutamate deformylase</fullName>
    </submittedName>
</protein>
<dbReference type="Gene3D" id="3.40.630.40">
    <property type="entry name" value="Zn-dependent exopeptidases"/>
    <property type="match status" value="1"/>
</dbReference>
<dbReference type="EMBL" id="NEVU01000002">
    <property type="protein sequence ID" value="OZI74841.1"/>
    <property type="molecule type" value="Genomic_DNA"/>
</dbReference>
<dbReference type="NCBIfam" id="TIGR02017">
    <property type="entry name" value="hutG_amidohyd"/>
    <property type="match status" value="1"/>
</dbReference>
<comment type="caution">
    <text evidence="1">The sequence shown here is derived from an EMBL/GenBank/DDBJ whole genome shotgun (WGS) entry which is preliminary data.</text>
</comment>
<dbReference type="Pfam" id="PF05013">
    <property type="entry name" value="FGase"/>
    <property type="match status" value="1"/>
</dbReference>
<keyword evidence="2" id="KW-1185">Reference proteome</keyword>
<sequence length="263" mass="29280">MSDIFDFQTGTAPLLISIPHLGHRIPDSQQPLMTELGCRSGDTDWHLDRLYAFAQAMGASVLAARYSRYVVDLNRPPNDENLYPGQAKTGLCPTHTFDGQALYRDGRQDITAAERAARRDRYWQPYHDQLQAELDRLQAVHGRVLLWEAHSIASVIPRLFDGKLPDLNIGTAGGASASAAIEQAIAAELAGSPYSYAINGRFKGGYITRHYGNPAKHIHAVQLEMCQSTYMDEQFPYAWHDTEARRVTAVVQQLVNAAYRALP</sequence>